<evidence type="ECO:0000259" key="13">
    <source>
        <dbReference type="PROSITE" id="PS50109"/>
    </source>
</evidence>
<keyword evidence="12" id="KW-1133">Transmembrane helix</keyword>
<dbReference type="OrthoDB" id="2638092at2"/>
<dbReference type="Pfam" id="PF02518">
    <property type="entry name" value="HATPase_c"/>
    <property type="match status" value="1"/>
</dbReference>
<evidence type="ECO:0000256" key="5">
    <source>
        <dbReference type="ARBA" id="ARBA00022553"/>
    </source>
</evidence>
<keyword evidence="7" id="KW-0547">Nucleotide-binding</keyword>
<dbReference type="SMART" id="SM00387">
    <property type="entry name" value="HATPase_c"/>
    <property type="match status" value="1"/>
</dbReference>
<accession>A0A229ULS4</accession>
<dbReference type="Pfam" id="PF00672">
    <property type="entry name" value="HAMP"/>
    <property type="match status" value="1"/>
</dbReference>
<sequence>MTMRLARWFPSTLKNKLTLAFLLLILVPFSILNYYNFAKMESVLRVKISEQSQEELNRMNKAFEEIITITNRTFTLLEQDPNISDMLRNPGKYDAYDTQANLENKFKAITNSIFLTSPRVYYTVLDRKGHYYTSYKPLEPLDYNRLSQEDWFQEGKEAKGAFRWYLEKNYVHKDESPNPRLLSVYGNFRQADGSAFAVVRISIDYLDWFRSITYGTSEDKQYFLVDANRQLIAQSTDAPLDLSELNVPLSSHTESGYGMDSSYIMNYSYVPWLDWYFLKRVPKDIVYAEIDKLKASFFISFLIFTLTFIGITFLIASATTRPLKQLQLKMQSVVRKNLKVYLPEEGYRGEILELSQTFNQMVGDMNDLVQRLKKEERQKEAVHFQMLLSQTNPHFLLNTLNTIKWIALGKGDEEVAEICVSLGRLLEASLNSEVELLHLKDEIELVEAYVYIQNFRYKQSFVVHYDVDPALEFALVPKLSLQLLVENSIQHGLSGKQGEGQIWIRAYPREASLVVEVEDNGIGLAEAELQKNRSGRKRSGIGLSNLKERLALLFKDQAGMLVQSMEAGTMVQYHLPLLLSKPYGKE</sequence>
<evidence type="ECO:0000259" key="14">
    <source>
        <dbReference type="PROSITE" id="PS50885"/>
    </source>
</evidence>
<dbReference type="EC" id="2.7.13.3" evidence="3"/>
<dbReference type="SUPFAM" id="SSF158472">
    <property type="entry name" value="HAMP domain-like"/>
    <property type="match status" value="1"/>
</dbReference>
<keyword evidence="16" id="KW-1185">Reference proteome</keyword>
<dbReference type="InterPro" id="IPR005467">
    <property type="entry name" value="His_kinase_dom"/>
</dbReference>
<evidence type="ECO:0000256" key="6">
    <source>
        <dbReference type="ARBA" id="ARBA00022679"/>
    </source>
</evidence>
<evidence type="ECO:0000256" key="3">
    <source>
        <dbReference type="ARBA" id="ARBA00012438"/>
    </source>
</evidence>
<dbReference type="AlphaFoldDB" id="A0A229ULS4"/>
<dbReference type="Proteomes" id="UP000215509">
    <property type="component" value="Unassembled WGS sequence"/>
</dbReference>
<evidence type="ECO:0000256" key="4">
    <source>
        <dbReference type="ARBA" id="ARBA00022475"/>
    </source>
</evidence>
<dbReference type="GO" id="GO:0005524">
    <property type="term" value="F:ATP binding"/>
    <property type="evidence" value="ECO:0007669"/>
    <property type="project" value="UniProtKB-KW"/>
</dbReference>
<organism evidence="15 16">
    <name type="scientific">Paenibacillus rigui</name>
    <dbReference type="NCBI Taxonomy" id="554312"/>
    <lineage>
        <taxon>Bacteria</taxon>
        <taxon>Bacillati</taxon>
        <taxon>Bacillota</taxon>
        <taxon>Bacilli</taxon>
        <taxon>Bacillales</taxon>
        <taxon>Paenibacillaceae</taxon>
        <taxon>Paenibacillus</taxon>
    </lineage>
</organism>
<dbReference type="SUPFAM" id="SSF55874">
    <property type="entry name" value="ATPase domain of HSP90 chaperone/DNA topoisomerase II/histidine kinase"/>
    <property type="match status" value="1"/>
</dbReference>
<comment type="caution">
    <text evidence="15">The sequence shown here is derived from an EMBL/GenBank/DDBJ whole genome shotgun (WGS) entry which is preliminary data.</text>
</comment>
<feature type="domain" description="HAMP" evidence="14">
    <location>
        <begin position="317"/>
        <end position="370"/>
    </location>
</feature>
<evidence type="ECO:0000256" key="1">
    <source>
        <dbReference type="ARBA" id="ARBA00000085"/>
    </source>
</evidence>
<evidence type="ECO:0000256" key="8">
    <source>
        <dbReference type="ARBA" id="ARBA00022777"/>
    </source>
</evidence>
<evidence type="ECO:0000256" key="12">
    <source>
        <dbReference type="SAM" id="Phobius"/>
    </source>
</evidence>
<dbReference type="Pfam" id="PF06580">
    <property type="entry name" value="His_kinase"/>
    <property type="match status" value="1"/>
</dbReference>
<evidence type="ECO:0000256" key="9">
    <source>
        <dbReference type="ARBA" id="ARBA00022840"/>
    </source>
</evidence>
<dbReference type="PROSITE" id="PS50885">
    <property type="entry name" value="HAMP"/>
    <property type="match status" value="1"/>
</dbReference>
<dbReference type="EMBL" id="NMQW01000033">
    <property type="protein sequence ID" value="OXM84366.1"/>
    <property type="molecule type" value="Genomic_DNA"/>
</dbReference>
<dbReference type="Gene3D" id="6.10.340.10">
    <property type="match status" value="1"/>
</dbReference>
<dbReference type="PANTHER" id="PTHR34220:SF7">
    <property type="entry name" value="SENSOR HISTIDINE KINASE YPDA"/>
    <property type="match status" value="1"/>
</dbReference>
<comment type="catalytic activity">
    <reaction evidence="1">
        <text>ATP + protein L-histidine = ADP + protein N-phospho-L-histidine.</text>
        <dbReference type="EC" id="2.7.13.3"/>
    </reaction>
</comment>
<dbReference type="CDD" id="cd06225">
    <property type="entry name" value="HAMP"/>
    <property type="match status" value="1"/>
</dbReference>
<dbReference type="PANTHER" id="PTHR34220">
    <property type="entry name" value="SENSOR HISTIDINE KINASE YPDA"/>
    <property type="match status" value="1"/>
</dbReference>
<protein>
    <recommendedName>
        <fullName evidence="3">histidine kinase</fullName>
        <ecNumber evidence="3">2.7.13.3</ecNumber>
    </recommendedName>
</protein>
<evidence type="ECO:0000313" key="16">
    <source>
        <dbReference type="Proteomes" id="UP000215509"/>
    </source>
</evidence>
<name>A0A229ULS4_9BACL</name>
<comment type="subcellular location">
    <subcellularLocation>
        <location evidence="2">Cell membrane</location>
        <topology evidence="2">Multi-pass membrane protein</topology>
    </subcellularLocation>
</comment>
<dbReference type="GO" id="GO:0000155">
    <property type="term" value="F:phosphorelay sensor kinase activity"/>
    <property type="evidence" value="ECO:0007669"/>
    <property type="project" value="InterPro"/>
</dbReference>
<keyword evidence="6" id="KW-0808">Transferase</keyword>
<dbReference type="PROSITE" id="PS50109">
    <property type="entry name" value="HIS_KIN"/>
    <property type="match status" value="1"/>
</dbReference>
<keyword evidence="11 12" id="KW-0472">Membrane</keyword>
<dbReference type="Gene3D" id="3.30.565.10">
    <property type="entry name" value="Histidine kinase-like ATPase, C-terminal domain"/>
    <property type="match status" value="1"/>
</dbReference>
<dbReference type="InterPro" id="IPR003594">
    <property type="entry name" value="HATPase_dom"/>
</dbReference>
<feature type="transmembrane region" description="Helical" evidence="12">
    <location>
        <begin position="297"/>
        <end position="320"/>
    </location>
</feature>
<dbReference type="InterPro" id="IPR050640">
    <property type="entry name" value="Bact_2-comp_sensor_kinase"/>
</dbReference>
<dbReference type="InterPro" id="IPR003660">
    <property type="entry name" value="HAMP_dom"/>
</dbReference>
<evidence type="ECO:0000256" key="11">
    <source>
        <dbReference type="ARBA" id="ARBA00023136"/>
    </source>
</evidence>
<keyword evidence="8 15" id="KW-0418">Kinase</keyword>
<keyword evidence="12" id="KW-0812">Transmembrane</keyword>
<dbReference type="InterPro" id="IPR036890">
    <property type="entry name" value="HATPase_C_sf"/>
</dbReference>
<proteinExistence type="predicted"/>
<keyword evidence="10" id="KW-0902">Two-component regulatory system</keyword>
<dbReference type="InterPro" id="IPR010559">
    <property type="entry name" value="Sig_transdc_His_kin_internal"/>
</dbReference>
<evidence type="ECO:0000313" key="15">
    <source>
        <dbReference type="EMBL" id="OXM84366.1"/>
    </source>
</evidence>
<feature type="domain" description="Histidine kinase" evidence="13">
    <location>
        <begin position="484"/>
        <end position="579"/>
    </location>
</feature>
<keyword evidence="5" id="KW-0597">Phosphoprotein</keyword>
<keyword evidence="4" id="KW-1003">Cell membrane</keyword>
<evidence type="ECO:0000256" key="10">
    <source>
        <dbReference type="ARBA" id="ARBA00023012"/>
    </source>
</evidence>
<gene>
    <name evidence="15" type="ORF">CF651_21550</name>
</gene>
<evidence type="ECO:0000256" key="2">
    <source>
        <dbReference type="ARBA" id="ARBA00004651"/>
    </source>
</evidence>
<dbReference type="GO" id="GO:0005886">
    <property type="term" value="C:plasma membrane"/>
    <property type="evidence" value="ECO:0007669"/>
    <property type="project" value="UniProtKB-SubCell"/>
</dbReference>
<dbReference type="SMART" id="SM00304">
    <property type="entry name" value="HAMP"/>
    <property type="match status" value="1"/>
</dbReference>
<keyword evidence="9" id="KW-0067">ATP-binding</keyword>
<evidence type="ECO:0000256" key="7">
    <source>
        <dbReference type="ARBA" id="ARBA00022741"/>
    </source>
</evidence>
<reference evidence="15 16" key="1">
    <citation type="submission" date="2017-07" db="EMBL/GenBank/DDBJ databases">
        <title>Genome sequencing and assembly of Paenibacillus rigui.</title>
        <authorList>
            <person name="Mayilraj S."/>
        </authorList>
    </citation>
    <scope>NUCLEOTIDE SEQUENCE [LARGE SCALE GENOMIC DNA]</scope>
    <source>
        <strain evidence="15 16">JCM 16352</strain>
    </source>
</reference>